<dbReference type="RefSeq" id="WP_170163735.1">
    <property type="nucleotide sequence ID" value="NZ_REFR01000011.1"/>
</dbReference>
<evidence type="ECO:0000313" key="4">
    <source>
        <dbReference type="Proteomes" id="UP000271227"/>
    </source>
</evidence>
<dbReference type="InterPro" id="IPR016130">
    <property type="entry name" value="Tyr_Pase_AS"/>
</dbReference>
<dbReference type="PANTHER" id="PTHR31126:SF1">
    <property type="entry name" value="TYROSINE SPECIFIC PROTEIN PHOSPHATASES DOMAIN-CONTAINING PROTEIN"/>
    <property type="match status" value="1"/>
</dbReference>
<dbReference type="Proteomes" id="UP000271227">
    <property type="component" value="Unassembled WGS sequence"/>
</dbReference>
<dbReference type="Gene3D" id="3.90.190.10">
    <property type="entry name" value="Protein tyrosine phosphatase superfamily"/>
    <property type="match status" value="1"/>
</dbReference>
<dbReference type="PANTHER" id="PTHR31126">
    <property type="entry name" value="TYROSINE-PROTEIN PHOSPHATASE"/>
    <property type="match status" value="1"/>
</dbReference>
<protein>
    <submittedName>
        <fullName evidence="3">Protein-tyrosine phosphatase</fullName>
    </submittedName>
</protein>
<evidence type="ECO:0000313" key="3">
    <source>
        <dbReference type="EMBL" id="RMB07794.1"/>
    </source>
</evidence>
<sequence>MTDTTTPAQGRHIALESVDNFRDMGGYRARDGRTVRWGRLFRSGHLGNMSEACGTEMLARDIETVIDFRSDAEKEHRPVQWPCTWRPRYHAVPIGGNAAAWVRAMIASIAEADFPADEARAQFLTAFKTIPIQNAPGLKTLFDILLDDHQGNAALFHCTAGKDRTGIAAALVLRALDIDEEQVLEDFLMTNQVVDLDTASAALAERIGARAGKQVTPEAVRPLVGVEADFLRAADTAIADSFGSLSAYMRTALGLTPDRRDRLKDIYLAG</sequence>
<organism evidence="3 4">
    <name type="scientific">Eilatimonas milleporae</name>
    <dbReference type="NCBI Taxonomy" id="911205"/>
    <lineage>
        <taxon>Bacteria</taxon>
        <taxon>Pseudomonadati</taxon>
        <taxon>Pseudomonadota</taxon>
        <taxon>Alphaproteobacteria</taxon>
        <taxon>Kordiimonadales</taxon>
        <taxon>Kordiimonadaceae</taxon>
        <taxon>Eilatimonas</taxon>
    </lineage>
</organism>
<gene>
    <name evidence="3" type="ORF">BXY39_1885</name>
</gene>
<feature type="domain" description="Tyrosine specific protein phosphatases" evidence="2">
    <location>
        <begin position="121"/>
        <end position="185"/>
    </location>
</feature>
<evidence type="ECO:0000256" key="1">
    <source>
        <dbReference type="ARBA" id="ARBA00009580"/>
    </source>
</evidence>
<comment type="similarity">
    <text evidence="1">Belongs to the protein-tyrosine phosphatase family.</text>
</comment>
<comment type="caution">
    <text evidence="3">The sequence shown here is derived from an EMBL/GenBank/DDBJ whole genome shotgun (WGS) entry which is preliminary data.</text>
</comment>
<dbReference type="InterPro" id="IPR026893">
    <property type="entry name" value="Tyr/Ser_Pase_IphP-type"/>
</dbReference>
<dbReference type="InterPro" id="IPR000387">
    <property type="entry name" value="Tyr_Pase_dom"/>
</dbReference>
<dbReference type="InParanoid" id="A0A3M0CD84"/>
<dbReference type="SUPFAM" id="SSF52799">
    <property type="entry name" value="(Phosphotyrosine protein) phosphatases II"/>
    <property type="match status" value="1"/>
</dbReference>
<accession>A0A3M0CD84</accession>
<proteinExistence type="inferred from homology"/>
<evidence type="ECO:0000259" key="2">
    <source>
        <dbReference type="PROSITE" id="PS50056"/>
    </source>
</evidence>
<name>A0A3M0CD84_9PROT</name>
<dbReference type="PROSITE" id="PS50056">
    <property type="entry name" value="TYR_PHOSPHATASE_2"/>
    <property type="match status" value="1"/>
</dbReference>
<reference evidence="3 4" key="1">
    <citation type="submission" date="2018-10" db="EMBL/GenBank/DDBJ databases">
        <title>Genomic Encyclopedia of Archaeal and Bacterial Type Strains, Phase II (KMG-II): from individual species to whole genera.</title>
        <authorList>
            <person name="Goeker M."/>
        </authorList>
    </citation>
    <scope>NUCLEOTIDE SEQUENCE [LARGE SCALE GENOMIC DNA]</scope>
    <source>
        <strain evidence="3 4">DSM 25217</strain>
    </source>
</reference>
<dbReference type="InterPro" id="IPR029021">
    <property type="entry name" value="Prot-tyrosine_phosphatase-like"/>
</dbReference>
<dbReference type="PROSITE" id="PS00383">
    <property type="entry name" value="TYR_PHOSPHATASE_1"/>
    <property type="match status" value="1"/>
</dbReference>
<dbReference type="EMBL" id="REFR01000011">
    <property type="protein sequence ID" value="RMB07794.1"/>
    <property type="molecule type" value="Genomic_DNA"/>
</dbReference>
<dbReference type="Pfam" id="PF13350">
    <property type="entry name" value="Y_phosphatase3"/>
    <property type="match status" value="1"/>
</dbReference>
<dbReference type="GO" id="GO:0004721">
    <property type="term" value="F:phosphoprotein phosphatase activity"/>
    <property type="evidence" value="ECO:0007669"/>
    <property type="project" value="InterPro"/>
</dbReference>
<dbReference type="AlphaFoldDB" id="A0A3M0CD84"/>
<keyword evidence="4" id="KW-1185">Reference proteome</keyword>